<name>M1NT56_9CORY</name>
<feature type="region of interest" description="Disordered" evidence="1">
    <location>
        <begin position="1"/>
        <end position="20"/>
    </location>
</feature>
<keyword evidence="2" id="KW-0472">Membrane</keyword>
<feature type="compositionally biased region" description="Acidic residues" evidence="1">
    <location>
        <begin position="1"/>
        <end position="10"/>
    </location>
</feature>
<organism evidence="3 4">
    <name type="scientific">Corynebacterium halotolerans YIM 70093 = DSM 44683</name>
    <dbReference type="NCBI Taxonomy" id="1121362"/>
    <lineage>
        <taxon>Bacteria</taxon>
        <taxon>Bacillati</taxon>
        <taxon>Actinomycetota</taxon>
        <taxon>Actinomycetes</taxon>
        <taxon>Mycobacteriales</taxon>
        <taxon>Corynebacteriaceae</taxon>
        <taxon>Corynebacterium</taxon>
    </lineage>
</organism>
<evidence type="ECO:0000256" key="1">
    <source>
        <dbReference type="SAM" id="MobiDB-lite"/>
    </source>
</evidence>
<feature type="compositionally biased region" description="Low complexity" evidence="1">
    <location>
        <begin position="150"/>
        <end position="162"/>
    </location>
</feature>
<dbReference type="PATRIC" id="fig|1121362.3.peg.1671"/>
<proteinExistence type="predicted"/>
<dbReference type="HOGENOM" id="CLU_110166_1_0_11"/>
<dbReference type="Proteomes" id="UP000011723">
    <property type="component" value="Chromosome"/>
</dbReference>
<evidence type="ECO:0000313" key="3">
    <source>
        <dbReference type="EMBL" id="AGF72657.1"/>
    </source>
</evidence>
<feature type="compositionally biased region" description="Basic and acidic residues" evidence="1">
    <location>
        <begin position="182"/>
        <end position="191"/>
    </location>
</feature>
<dbReference type="EMBL" id="CP003697">
    <property type="protein sequence ID" value="AGF72657.1"/>
    <property type="molecule type" value="Genomic_DNA"/>
</dbReference>
<feature type="region of interest" description="Disordered" evidence="1">
    <location>
        <begin position="132"/>
        <end position="191"/>
    </location>
</feature>
<dbReference type="RefSeq" id="WP_015401076.1">
    <property type="nucleotide sequence ID" value="NC_020302.1"/>
</dbReference>
<gene>
    <name evidence="3" type="ORF">A605_08275</name>
</gene>
<sequence>MSDDTYDDDSAGQAEEADRTRRRLRRLVPRRAELITDKRRSPAENLRHRERLYMILQLSRIPFLILAVVAFLWWENWIISALLFVISIPMPWIAVVFANAQGEPRDRRAPQVYKPGIAREAEIRRQLAASRQAELEAAAEPEIFDDPGDGDSAADSSRATGDNTAGDNGVDDQPDPGAPDTDTDHPGESRS</sequence>
<evidence type="ECO:0000313" key="4">
    <source>
        <dbReference type="Proteomes" id="UP000011723"/>
    </source>
</evidence>
<protein>
    <recommendedName>
        <fullName evidence="5">DUF3099 domain-containing protein</fullName>
    </recommendedName>
</protein>
<feature type="compositionally biased region" description="Acidic residues" evidence="1">
    <location>
        <begin position="137"/>
        <end position="149"/>
    </location>
</feature>
<accession>M1NT56</accession>
<feature type="transmembrane region" description="Helical" evidence="2">
    <location>
        <begin position="78"/>
        <end position="98"/>
    </location>
</feature>
<dbReference type="AlphaFoldDB" id="M1NT56"/>
<evidence type="ECO:0008006" key="5">
    <source>
        <dbReference type="Google" id="ProtNLM"/>
    </source>
</evidence>
<dbReference type="eggNOG" id="ENOG5033AAH">
    <property type="taxonomic scope" value="Bacteria"/>
</dbReference>
<reference evidence="3 4" key="1">
    <citation type="journal article" date="2012" name="Stand. Genomic Sci.">
        <title>Genome sequence of the halotolerant bacterium Corynebacterium halotolerans type strain YIM 70093(T) (= DSM 44683(T)).</title>
        <authorList>
            <person name="Ruckert C."/>
            <person name="Albersmeier A."/>
            <person name="Al-Dilaimi A."/>
            <person name="Niehaus K."/>
            <person name="Szczepanowski R."/>
            <person name="Kalinowski J."/>
        </authorList>
    </citation>
    <scope>NUCLEOTIDE SEQUENCE [LARGE SCALE GENOMIC DNA]</scope>
    <source>
        <strain evidence="3">YIM 70093</strain>
    </source>
</reference>
<dbReference type="Pfam" id="PF11298">
    <property type="entry name" value="DUF3099"/>
    <property type="match status" value="1"/>
</dbReference>
<dbReference type="STRING" id="1121362.A605_08275"/>
<dbReference type="KEGG" id="chn:A605_08275"/>
<feature type="transmembrane region" description="Helical" evidence="2">
    <location>
        <begin position="52"/>
        <end position="72"/>
    </location>
</feature>
<keyword evidence="2" id="KW-0812">Transmembrane</keyword>
<keyword evidence="2" id="KW-1133">Transmembrane helix</keyword>
<dbReference type="OrthoDB" id="5188998at2"/>
<evidence type="ECO:0000256" key="2">
    <source>
        <dbReference type="SAM" id="Phobius"/>
    </source>
</evidence>
<dbReference type="InterPro" id="IPR021449">
    <property type="entry name" value="DUF3099"/>
</dbReference>
<keyword evidence="4" id="KW-1185">Reference proteome</keyword>